<gene>
    <name evidence="3" type="primary">LOC107462363</name>
</gene>
<proteinExistence type="predicted"/>
<evidence type="ECO:0000313" key="2">
    <source>
        <dbReference type="Proteomes" id="UP000515211"/>
    </source>
</evidence>
<dbReference type="Pfam" id="PF05097">
    <property type="entry name" value="DUF688"/>
    <property type="match status" value="1"/>
</dbReference>
<dbReference type="GeneID" id="107462363"/>
<evidence type="ECO:0000256" key="1">
    <source>
        <dbReference type="SAM" id="MobiDB-lite"/>
    </source>
</evidence>
<sequence>MLLKDLMEEKQLNLSQPLLSVRRYSSTKSSKRSKSGSNSSTRLPSPPLYKSDLKSGPVRTAGAVPFVWEKAPGKPKEQSNSQKHGLITPNPPPGKVSKVNRKQCFDAVSTCGSNNVSDSVRISDKEEVKEKEKVAGSDSDDENFVDALETLSRTESFFMSTTSVFDDQEVLEQSRSLSSLSSNRDFIIDRFLPAAKALTSGTQPYASSFRKTIVGQEQQRKEIKKVLRPEISLPLSQHRPKALPRYGEDKTGDCNEAENFTATGCGLFPKLCLLSPIGGSRNEDKTQSSAVHGMQAKSVTSHCETTKEHAKTSFPWKKPLDSQPGFTEVKDILCVSEKSKHGTDPHHSRGCNKPSSTSEIPVVEKTLYVDSVRKVKSHSSSISSEVKNQTIHKGDSSKNSSSDMNIIEMTKHSKKLNSTEVATKVGEDGKIDLEGQCVIQLGQKETDDDDDSSYMQVSLELPSLKAPSESWLKRTLPTISTSNLQSRTNNIATNTCARSQTHKTASSMYPKWETIVKSSNVHHGHQRLPKELLTSIPEAFEHHGNGS</sequence>
<dbReference type="AlphaFoldDB" id="A0A9C6T733"/>
<dbReference type="RefSeq" id="XP_052108591.1">
    <property type="nucleotide sequence ID" value="XM_052252631.1"/>
</dbReference>
<dbReference type="KEGG" id="adu:107462363"/>
<organism evidence="2 3">
    <name type="scientific">Arachis duranensis</name>
    <name type="common">Wild peanut</name>
    <dbReference type="NCBI Taxonomy" id="130453"/>
    <lineage>
        <taxon>Eukaryota</taxon>
        <taxon>Viridiplantae</taxon>
        <taxon>Streptophyta</taxon>
        <taxon>Embryophyta</taxon>
        <taxon>Tracheophyta</taxon>
        <taxon>Spermatophyta</taxon>
        <taxon>Magnoliopsida</taxon>
        <taxon>eudicotyledons</taxon>
        <taxon>Gunneridae</taxon>
        <taxon>Pentapetalae</taxon>
        <taxon>rosids</taxon>
        <taxon>fabids</taxon>
        <taxon>Fabales</taxon>
        <taxon>Fabaceae</taxon>
        <taxon>Papilionoideae</taxon>
        <taxon>50 kb inversion clade</taxon>
        <taxon>dalbergioids sensu lato</taxon>
        <taxon>Dalbergieae</taxon>
        <taxon>Pterocarpus clade</taxon>
        <taxon>Arachis</taxon>
    </lineage>
</organism>
<reference evidence="3" key="2">
    <citation type="submission" date="2025-08" db="UniProtKB">
        <authorList>
            <consortium name="RefSeq"/>
        </authorList>
    </citation>
    <scope>IDENTIFICATION</scope>
    <source>
        <tissue evidence="3">Whole plant</tissue>
    </source>
</reference>
<dbReference type="Proteomes" id="UP000515211">
    <property type="component" value="Chromosome 8"/>
</dbReference>
<dbReference type="PANTHER" id="PTHR33671:SF2">
    <property type="entry name" value="N-METHYLTRANSFERASE, PUTATIVE (DUF688)-RELATED"/>
    <property type="match status" value="1"/>
</dbReference>
<feature type="region of interest" description="Disordered" evidence="1">
    <location>
        <begin position="1"/>
        <end position="98"/>
    </location>
</feature>
<feature type="region of interest" description="Disordered" evidence="1">
    <location>
        <begin position="380"/>
        <end position="402"/>
    </location>
</feature>
<reference evidence="2" key="1">
    <citation type="journal article" date="2016" name="Nat. Genet.">
        <title>The genome sequences of Arachis duranensis and Arachis ipaensis, the diploid ancestors of cultivated peanut.</title>
        <authorList>
            <person name="Bertioli D.J."/>
            <person name="Cannon S.B."/>
            <person name="Froenicke L."/>
            <person name="Huang G."/>
            <person name="Farmer A.D."/>
            <person name="Cannon E.K."/>
            <person name="Liu X."/>
            <person name="Gao D."/>
            <person name="Clevenger J."/>
            <person name="Dash S."/>
            <person name="Ren L."/>
            <person name="Moretzsohn M.C."/>
            <person name="Shirasawa K."/>
            <person name="Huang W."/>
            <person name="Vidigal B."/>
            <person name="Abernathy B."/>
            <person name="Chu Y."/>
            <person name="Niederhuth C.E."/>
            <person name="Umale P."/>
            <person name="Araujo A.C."/>
            <person name="Kozik A."/>
            <person name="Kim K.D."/>
            <person name="Burow M.D."/>
            <person name="Varshney R.K."/>
            <person name="Wang X."/>
            <person name="Zhang X."/>
            <person name="Barkley N."/>
            <person name="Guimaraes P.M."/>
            <person name="Isobe S."/>
            <person name="Guo B."/>
            <person name="Liao B."/>
            <person name="Stalker H.T."/>
            <person name="Schmitz R.J."/>
            <person name="Scheffler B.E."/>
            <person name="Leal-Bertioli S.C."/>
            <person name="Xun X."/>
            <person name="Jackson S.A."/>
            <person name="Michelmore R."/>
            <person name="Ozias-Akins P."/>
        </authorList>
    </citation>
    <scope>NUCLEOTIDE SEQUENCE [LARGE SCALE GENOMIC DNA]</scope>
    <source>
        <strain evidence="2">cv. V14167</strain>
    </source>
</reference>
<evidence type="ECO:0000313" key="3">
    <source>
        <dbReference type="RefSeq" id="XP_052108591.1"/>
    </source>
</evidence>
<keyword evidence="2" id="KW-1185">Reference proteome</keyword>
<feature type="region of interest" description="Disordered" evidence="1">
    <location>
        <begin position="282"/>
        <end position="307"/>
    </location>
</feature>
<protein>
    <submittedName>
        <fullName evidence="3">Uncharacterized protein LOC107462363 isoform X1</fullName>
    </submittedName>
</protein>
<dbReference type="InterPro" id="IPR007789">
    <property type="entry name" value="DUF688"/>
</dbReference>
<feature type="compositionally biased region" description="Basic and acidic residues" evidence="1">
    <location>
        <begin position="1"/>
        <end position="11"/>
    </location>
</feature>
<name>A0A9C6T733_ARADU</name>
<dbReference type="PANTHER" id="PTHR33671">
    <property type="entry name" value="N-METHYLTRANSFERASE, PUTATIVE (DUF688)-RELATED"/>
    <property type="match status" value="1"/>
</dbReference>
<accession>A0A9C6T733</accession>